<evidence type="ECO:0000256" key="4">
    <source>
        <dbReference type="ARBA" id="ARBA00023136"/>
    </source>
</evidence>
<sequence length="575" mass="61312">MKTHGINGIRPFSAIIDACWRETYTLQRLLKDIIAGVTVGIIAIPLAMALAIASGVPPQYGLYTSAIAGIVIAVSGGSRYSVSGPTAAFVVILYPVSQQFGLAGLLLATILSGIFLLCMGFARIGRLIEYIPLSVTLGFTSGIAITIATMQVKDFFGLHLIAVPENYVGKVTALAQAMPSINISDTLIATVTLLVLILWPRLKLKLPGHLPALVAGTAIMGMLSLFDQQVATIGSRFGYLLADGTQGQGIPPILPQFVLPWQLPAADGQEFVLNWATLSALLPAAFSMAMLGAIESLLCAVVLDGMTGQKHHSNSELVGQGLGNIVAPFFGGITATAAIARSAANVRAGATSPVSAIIHAVLVLLALLVLAPMLSYLPLAAMASLLLIVAWNMSEAHKVIDLLRRAPKDDIIVMLLCMSLTVLFDMVIAITVGIVLASLLFMRRIAQMTRLSEIPAAVNDKTLVLRVNGPLFFAAAERIFSELLIRCENYDTIILQWDAVPVLDAGGLNAFLRFTDTLTEQQQLVITDIPFQPLRTLARARVKPISGKLNFYASLPEALAALQNNQLFLLSKKAD</sequence>
<dbReference type="GO" id="GO:0008271">
    <property type="term" value="F:secondary active sulfate transmembrane transporter activity"/>
    <property type="evidence" value="ECO:0007669"/>
    <property type="project" value="InterPro"/>
</dbReference>
<gene>
    <name evidence="7" type="primary">ychM</name>
    <name evidence="7" type="ORF">ERS008667_02863</name>
</gene>
<feature type="transmembrane region" description="Helical" evidence="5">
    <location>
        <begin position="413"/>
        <end position="441"/>
    </location>
</feature>
<evidence type="ECO:0000256" key="5">
    <source>
        <dbReference type="SAM" id="Phobius"/>
    </source>
</evidence>
<dbReference type="CDD" id="cd07042">
    <property type="entry name" value="STAS_SulP_like_sulfate_transporter"/>
    <property type="match status" value="1"/>
</dbReference>
<feature type="transmembrane region" description="Helical" evidence="5">
    <location>
        <begin position="324"/>
        <end position="344"/>
    </location>
</feature>
<feature type="transmembrane region" description="Helical" evidence="5">
    <location>
        <begin position="33"/>
        <end position="53"/>
    </location>
</feature>
<feature type="transmembrane region" description="Helical" evidence="5">
    <location>
        <begin position="181"/>
        <end position="199"/>
    </location>
</feature>
<dbReference type="EMBL" id="CQBK01000020">
    <property type="protein sequence ID" value="CNI25149.1"/>
    <property type="molecule type" value="Genomic_DNA"/>
</dbReference>
<dbReference type="SUPFAM" id="SSF52091">
    <property type="entry name" value="SpoIIaa-like"/>
    <property type="match status" value="1"/>
</dbReference>
<dbReference type="NCBIfam" id="TIGR00815">
    <property type="entry name" value="sulP"/>
    <property type="match status" value="1"/>
</dbReference>
<dbReference type="NCBIfam" id="NF008660">
    <property type="entry name" value="PRK11660.1"/>
    <property type="match status" value="1"/>
</dbReference>
<dbReference type="InterPro" id="IPR011547">
    <property type="entry name" value="SLC26A/SulP_dom"/>
</dbReference>
<evidence type="ECO:0000313" key="8">
    <source>
        <dbReference type="Proteomes" id="UP000038204"/>
    </source>
</evidence>
<dbReference type="GO" id="GO:0016020">
    <property type="term" value="C:membrane"/>
    <property type="evidence" value="ECO:0007669"/>
    <property type="project" value="UniProtKB-SubCell"/>
</dbReference>
<dbReference type="AlphaFoldDB" id="A0A0T9QRS3"/>
<evidence type="ECO:0000256" key="1">
    <source>
        <dbReference type="ARBA" id="ARBA00004141"/>
    </source>
</evidence>
<feature type="transmembrane region" description="Helical" evidence="5">
    <location>
        <begin position="280"/>
        <end position="303"/>
    </location>
</feature>
<feature type="transmembrane region" description="Helical" evidence="5">
    <location>
        <begin position="376"/>
        <end position="393"/>
    </location>
</feature>
<dbReference type="Pfam" id="PF00916">
    <property type="entry name" value="Sulfate_transp"/>
    <property type="match status" value="1"/>
</dbReference>
<evidence type="ECO:0000313" key="7">
    <source>
        <dbReference type="EMBL" id="CNI25149.1"/>
    </source>
</evidence>
<dbReference type="PROSITE" id="PS50801">
    <property type="entry name" value="STAS"/>
    <property type="match status" value="1"/>
</dbReference>
<dbReference type="PROSITE" id="PS01130">
    <property type="entry name" value="SLC26A"/>
    <property type="match status" value="1"/>
</dbReference>
<evidence type="ECO:0000256" key="2">
    <source>
        <dbReference type="ARBA" id="ARBA00022692"/>
    </source>
</evidence>
<feature type="transmembrane region" description="Helical" evidence="5">
    <location>
        <begin position="100"/>
        <end position="118"/>
    </location>
</feature>
<comment type="subcellular location">
    <subcellularLocation>
        <location evidence="1">Membrane</location>
        <topology evidence="1">Multi-pass membrane protein</topology>
    </subcellularLocation>
</comment>
<proteinExistence type="predicted"/>
<dbReference type="PANTHER" id="PTHR11814">
    <property type="entry name" value="SULFATE TRANSPORTER"/>
    <property type="match status" value="1"/>
</dbReference>
<evidence type="ECO:0000259" key="6">
    <source>
        <dbReference type="PROSITE" id="PS50801"/>
    </source>
</evidence>
<keyword evidence="4 5" id="KW-0472">Membrane</keyword>
<dbReference type="InterPro" id="IPR018045">
    <property type="entry name" value="S04_transporter_CS"/>
</dbReference>
<dbReference type="InterPro" id="IPR001902">
    <property type="entry name" value="SLC26A/SulP_fam"/>
</dbReference>
<protein>
    <submittedName>
        <fullName evidence="7">Putative sulfate transporter YchM</fullName>
    </submittedName>
</protein>
<organism evidence="7 8">
    <name type="scientific">Yersinia similis</name>
    <dbReference type="NCBI Taxonomy" id="367190"/>
    <lineage>
        <taxon>Bacteria</taxon>
        <taxon>Pseudomonadati</taxon>
        <taxon>Pseudomonadota</taxon>
        <taxon>Gammaproteobacteria</taxon>
        <taxon>Enterobacterales</taxon>
        <taxon>Yersiniaceae</taxon>
        <taxon>Yersinia</taxon>
    </lineage>
</organism>
<feature type="domain" description="STAS" evidence="6">
    <location>
        <begin position="452"/>
        <end position="562"/>
    </location>
</feature>
<accession>A0A0T9QRS3</accession>
<name>A0A0T9QRS3_9GAMM</name>
<dbReference type="InterPro" id="IPR036513">
    <property type="entry name" value="STAS_dom_sf"/>
</dbReference>
<dbReference type="Proteomes" id="UP000038204">
    <property type="component" value="Unassembled WGS sequence"/>
</dbReference>
<dbReference type="Gene3D" id="3.30.750.24">
    <property type="entry name" value="STAS domain"/>
    <property type="match status" value="1"/>
</dbReference>
<dbReference type="Pfam" id="PF01740">
    <property type="entry name" value="STAS"/>
    <property type="match status" value="1"/>
</dbReference>
<reference evidence="7 8" key="1">
    <citation type="submission" date="2015-03" db="EMBL/GenBank/DDBJ databases">
        <authorList>
            <person name="Murphy D."/>
        </authorList>
    </citation>
    <scope>NUCLEOTIDE SEQUENCE [LARGE SCALE GENOMIC DNA]</scope>
    <source>
        <strain evidence="7 8">Y233</strain>
    </source>
</reference>
<dbReference type="RefSeq" id="WP_049600170.1">
    <property type="nucleotide sequence ID" value="NZ_CPZI01000005.1"/>
</dbReference>
<evidence type="ECO:0000256" key="3">
    <source>
        <dbReference type="ARBA" id="ARBA00022989"/>
    </source>
</evidence>
<feature type="transmembrane region" description="Helical" evidence="5">
    <location>
        <begin position="130"/>
        <end position="150"/>
    </location>
</feature>
<dbReference type="InterPro" id="IPR002645">
    <property type="entry name" value="STAS_dom"/>
</dbReference>
<keyword evidence="3 5" id="KW-1133">Transmembrane helix</keyword>
<keyword evidence="2 5" id="KW-0812">Transmembrane</keyword>